<dbReference type="Pfam" id="PF13358">
    <property type="entry name" value="DDE_3"/>
    <property type="match status" value="1"/>
</dbReference>
<proteinExistence type="predicted"/>
<name>A0A7C4PJR3_9CHLR</name>
<dbReference type="SUPFAM" id="SSF46689">
    <property type="entry name" value="Homeodomain-like"/>
    <property type="match status" value="1"/>
</dbReference>
<evidence type="ECO:0000313" key="2">
    <source>
        <dbReference type="EMBL" id="HGS20245.1"/>
    </source>
</evidence>
<feature type="domain" description="Tc1-like transposase DDE" evidence="1">
    <location>
        <begin position="188"/>
        <end position="339"/>
    </location>
</feature>
<dbReference type="Pfam" id="PF13565">
    <property type="entry name" value="HTH_32"/>
    <property type="match status" value="1"/>
</dbReference>
<dbReference type="NCBIfam" id="NF033545">
    <property type="entry name" value="transpos_IS630"/>
    <property type="match status" value="1"/>
</dbReference>
<dbReference type="InterPro" id="IPR009057">
    <property type="entry name" value="Homeodomain-like_sf"/>
</dbReference>
<dbReference type="InterPro" id="IPR047655">
    <property type="entry name" value="Transpos_IS630-like"/>
</dbReference>
<accession>A0A7C4PJR3</accession>
<evidence type="ECO:0000259" key="1">
    <source>
        <dbReference type="Pfam" id="PF13358"/>
    </source>
</evidence>
<comment type="caution">
    <text evidence="2">The sequence shown here is derived from an EMBL/GenBank/DDBJ whole genome shotgun (WGS) entry which is preliminary data.</text>
</comment>
<dbReference type="EMBL" id="DSYK01000002">
    <property type="protein sequence ID" value="HGS20245.1"/>
    <property type="molecule type" value="Genomic_DNA"/>
</dbReference>
<reference evidence="2" key="1">
    <citation type="journal article" date="2020" name="mSystems">
        <title>Genome- and Community-Level Interaction Insights into Carbon Utilization and Element Cycling Functions of Hydrothermarchaeota in Hydrothermal Sediment.</title>
        <authorList>
            <person name="Zhou Z."/>
            <person name="Liu Y."/>
            <person name="Xu W."/>
            <person name="Pan J."/>
            <person name="Luo Z.H."/>
            <person name="Li M."/>
        </authorList>
    </citation>
    <scope>NUCLEOTIDE SEQUENCE [LARGE SCALE GENOMIC DNA]</scope>
    <source>
        <strain evidence="2">SpSt-573</strain>
    </source>
</reference>
<dbReference type="AlphaFoldDB" id="A0A7C4PJR3"/>
<gene>
    <name evidence="2" type="ORF">ENT37_00055</name>
</gene>
<sequence length="358" mass="41802">MNQKYTIELRDEERERHEKITSSGIAPARMVKRAQVLLKSDCKGEERAWKYDQICAAFNVTPVTVLNIRKSFVEKGLAATLSRKKPEREYAHALDGEAEAHLIALACSEPPEGRKVWSLRLLKDRFIQLGHVDHISHETIRSVLKKNELKPWLREQWRIPPKADAAFVCNMEDVLGVYKRPLDDQRPLLCMDEMPKQLLSETREPLPVAPGKPARQDYEYQRGGVADVCMAFEPLVGKRYIEITDQRRREEWARVMQKVSDELYPQAEKIVVVMDNLNTHTPAAFYQVFEPEEARRLVERFEFHYTPKHGSWLNMAEIELSALVRQCLDRRIPDKEALIREVKAWQDQRNAEVVRVHW</sequence>
<organism evidence="2">
    <name type="scientific">Anaerolinea thermolimosa</name>
    <dbReference type="NCBI Taxonomy" id="229919"/>
    <lineage>
        <taxon>Bacteria</taxon>
        <taxon>Bacillati</taxon>
        <taxon>Chloroflexota</taxon>
        <taxon>Anaerolineae</taxon>
        <taxon>Anaerolineales</taxon>
        <taxon>Anaerolineaceae</taxon>
        <taxon>Anaerolinea</taxon>
    </lineage>
</organism>
<protein>
    <submittedName>
        <fullName evidence="2">IS630 family transposase</fullName>
    </submittedName>
</protein>
<dbReference type="InterPro" id="IPR038717">
    <property type="entry name" value="Tc1-like_DDE_dom"/>
</dbReference>